<dbReference type="PANTHER" id="PTHR45138:SF9">
    <property type="entry name" value="DIGUANYLATE CYCLASE DGCM-RELATED"/>
    <property type="match status" value="1"/>
</dbReference>
<dbReference type="AlphaFoldDB" id="A0A420EBQ4"/>
<evidence type="ECO:0000256" key="1">
    <source>
        <dbReference type="ARBA" id="ARBA00001946"/>
    </source>
</evidence>
<proteinExistence type="predicted"/>
<dbReference type="RefSeq" id="WP_120355331.1">
    <property type="nucleotide sequence ID" value="NZ_RAQO01000006.1"/>
</dbReference>
<comment type="caution">
    <text evidence="6">The sequence shown here is derived from an EMBL/GenBank/DDBJ whole genome shotgun (WGS) entry which is preliminary data.</text>
</comment>
<dbReference type="InterPro" id="IPR029787">
    <property type="entry name" value="Nucleotide_cyclase"/>
</dbReference>
<evidence type="ECO:0000313" key="7">
    <source>
        <dbReference type="Proteomes" id="UP000286482"/>
    </source>
</evidence>
<dbReference type="InterPro" id="IPR048516">
    <property type="entry name" value="DGCcoil"/>
</dbReference>
<evidence type="ECO:0000313" key="6">
    <source>
        <dbReference type="EMBL" id="RKF18106.1"/>
    </source>
</evidence>
<dbReference type="InterPro" id="IPR050469">
    <property type="entry name" value="Diguanylate_Cyclase"/>
</dbReference>
<accession>A0A420EBQ4</accession>
<dbReference type="PROSITE" id="PS50887">
    <property type="entry name" value="GGDEF"/>
    <property type="match status" value="1"/>
</dbReference>
<dbReference type="GO" id="GO:0052621">
    <property type="term" value="F:diguanylate cyclase activity"/>
    <property type="evidence" value="ECO:0007669"/>
    <property type="project" value="UniProtKB-EC"/>
</dbReference>
<dbReference type="SUPFAM" id="SSF55073">
    <property type="entry name" value="Nucleotide cyclase"/>
    <property type="match status" value="1"/>
</dbReference>
<keyword evidence="4" id="KW-0175">Coiled coil</keyword>
<dbReference type="CDD" id="cd01949">
    <property type="entry name" value="GGDEF"/>
    <property type="match status" value="1"/>
</dbReference>
<reference evidence="6 7" key="1">
    <citation type="submission" date="2018-09" db="EMBL/GenBank/DDBJ databases">
        <authorList>
            <person name="Wang Z."/>
        </authorList>
    </citation>
    <scope>NUCLEOTIDE SEQUENCE [LARGE SCALE GENOMIC DNA]</scope>
    <source>
        <strain evidence="6 7">ALS 81</strain>
    </source>
</reference>
<dbReference type="InterPro" id="IPR000160">
    <property type="entry name" value="GGDEF_dom"/>
</dbReference>
<dbReference type="Proteomes" id="UP000286482">
    <property type="component" value="Unassembled WGS sequence"/>
</dbReference>
<name>A0A420EBQ4_9ALTE</name>
<dbReference type="Pfam" id="PF20975">
    <property type="entry name" value="DGCcoil"/>
    <property type="match status" value="1"/>
</dbReference>
<feature type="domain" description="GGDEF" evidence="5">
    <location>
        <begin position="397"/>
        <end position="527"/>
    </location>
</feature>
<sequence>MTDVVNVKKQLALVRQQLYVTANSSTNQFARSRMNKSSINQLLDRLSVYASGYDTELDVSIEHLRDQLDKDPDAKDWDISELNGRLKQHSSTAKRLFDEQQSLVKNSASLLKTINGLPPKLREKIKEFVEQDPTHLKPESAERLELLLNYYHQALLNRQIVGLPPKQHDTPAPMQPKESLLDKRLHKRICDDLQRLITELDFDEEIGERLASIRGDLLNGIEEKELPHLCLETIDLIIKGSQQERRASQEFLFSLSESLDTVHNGLNDGLSSGRRIDKQSRQTTGTLKSQLLDIGSELRSNNNLAQLKAAIGSKLQNMAEVFREKERLEQHTSQLLEDLSKSEQQIRLLREEADEYKKRLNSQKQKFFIDTLTQVYNRSALDERIALEYRRWKRYGYTLGIAIIDIDHFKNINDQFGHIAGDKALKVIARSLQNSMRDTDFLARYGGEEFVIIMPNISGDNLISPLDNMRNQVKSLPFRFKDEQVSISISIGATLFREQDQLNDAFERADQALYESKNNGRDRVNII</sequence>
<dbReference type="SMART" id="SM00267">
    <property type="entry name" value="GGDEF"/>
    <property type="match status" value="1"/>
</dbReference>
<gene>
    <name evidence="6" type="ORF">DBZ36_12790</name>
</gene>
<dbReference type="NCBIfam" id="TIGR00254">
    <property type="entry name" value="GGDEF"/>
    <property type="match status" value="1"/>
</dbReference>
<dbReference type="InterPro" id="IPR043128">
    <property type="entry name" value="Rev_trsase/Diguanyl_cyclase"/>
</dbReference>
<keyword evidence="7" id="KW-1185">Reference proteome</keyword>
<evidence type="ECO:0000256" key="2">
    <source>
        <dbReference type="ARBA" id="ARBA00012528"/>
    </source>
</evidence>
<dbReference type="EC" id="2.7.7.65" evidence="2"/>
<dbReference type="PANTHER" id="PTHR45138">
    <property type="entry name" value="REGULATORY COMPONENTS OF SENSORY TRANSDUCTION SYSTEM"/>
    <property type="match status" value="1"/>
</dbReference>
<evidence type="ECO:0000259" key="5">
    <source>
        <dbReference type="PROSITE" id="PS50887"/>
    </source>
</evidence>
<dbReference type="GO" id="GO:1902201">
    <property type="term" value="P:negative regulation of bacterial-type flagellum-dependent cell motility"/>
    <property type="evidence" value="ECO:0007669"/>
    <property type="project" value="TreeGrafter"/>
</dbReference>
<comment type="catalytic activity">
    <reaction evidence="3">
        <text>2 GTP = 3',3'-c-di-GMP + 2 diphosphate</text>
        <dbReference type="Rhea" id="RHEA:24898"/>
        <dbReference type="ChEBI" id="CHEBI:33019"/>
        <dbReference type="ChEBI" id="CHEBI:37565"/>
        <dbReference type="ChEBI" id="CHEBI:58805"/>
        <dbReference type="EC" id="2.7.7.65"/>
    </reaction>
</comment>
<protein>
    <recommendedName>
        <fullName evidence="2">diguanylate cyclase</fullName>
        <ecNumber evidence="2">2.7.7.65</ecNumber>
    </recommendedName>
</protein>
<comment type="cofactor">
    <cofactor evidence="1">
        <name>Mg(2+)</name>
        <dbReference type="ChEBI" id="CHEBI:18420"/>
    </cofactor>
</comment>
<evidence type="ECO:0000256" key="4">
    <source>
        <dbReference type="SAM" id="Coils"/>
    </source>
</evidence>
<dbReference type="FunFam" id="3.30.70.270:FF:000001">
    <property type="entry name" value="Diguanylate cyclase domain protein"/>
    <property type="match status" value="1"/>
</dbReference>
<dbReference type="Gene3D" id="3.30.70.270">
    <property type="match status" value="1"/>
</dbReference>
<dbReference type="GO" id="GO:0005886">
    <property type="term" value="C:plasma membrane"/>
    <property type="evidence" value="ECO:0007669"/>
    <property type="project" value="TreeGrafter"/>
</dbReference>
<dbReference type="EMBL" id="RAQO01000006">
    <property type="protein sequence ID" value="RKF18106.1"/>
    <property type="molecule type" value="Genomic_DNA"/>
</dbReference>
<organism evidence="6 7">
    <name type="scientific">Alginatibacterium sediminis</name>
    <dbReference type="NCBI Taxonomy" id="2164068"/>
    <lineage>
        <taxon>Bacteria</taxon>
        <taxon>Pseudomonadati</taxon>
        <taxon>Pseudomonadota</taxon>
        <taxon>Gammaproteobacteria</taxon>
        <taxon>Alteromonadales</taxon>
        <taxon>Alteromonadaceae</taxon>
        <taxon>Alginatibacterium</taxon>
    </lineage>
</organism>
<evidence type="ECO:0000256" key="3">
    <source>
        <dbReference type="ARBA" id="ARBA00034247"/>
    </source>
</evidence>
<dbReference type="GO" id="GO:0043709">
    <property type="term" value="P:cell adhesion involved in single-species biofilm formation"/>
    <property type="evidence" value="ECO:0007669"/>
    <property type="project" value="TreeGrafter"/>
</dbReference>
<feature type="coiled-coil region" evidence="4">
    <location>
        <begin position="325"/>
        <end position="366"/>
    </location>
</feature>
<dbReference type="Pfam" id="PF00990">
    <property type="entry name" value="GGDEF"/>
    <property type="match status" value="1"/>
</dbReference>